<dbReference type="EMBL" id="CACVKT020008097">
    <property type="protein sequence ID" value="CAC5412800.1"/>
    <property type="molecule type" value="Genomic_DNA"/>
</dbReference>
<evidence type="ECO:0000313" key="2">
    <source>
        <dbReference type="EMBL" id="CAC5412800.1"/>
    </source>
</evidence>
<dbReference type="InterPro" id="IPR007110">
    <property type="entry name" value="Ig-like_dom"/>
</dbReference>
<dbReference type="OrthoDB" id="10417618at2759"/>
<dbReference type="InterPro" id="IPR013783">
    <property type="entry name" value="Ig-like_fold"/>
</dbReference>
<organism evidence="2 3">
    <name type="scientific">Mytilus coruscus</name>
    <name type="common">Sea mussel</name>
    <dbReference type="NCBI Taxonomy" id="42192"/>
    <lineage>
        <taxon>Eukaryota</taxon>
        <taxon>Metazoa</taxon>
        <taxon>Spiralia</taxon>
        <taxon>Lophotrochozoa</taxon>
        <taxon>Mollusca</taxon>
        <taxon>Bivalvia</taxon>
        <taxon>Autobranchia</taxon>
        <taxon>Pteriomorphia</taxon>
        <taxon>Mytilida</taxon>
        <taxon>Mytiloidea</taxon>
        <taxon>Mytilidae</taxon>
        <taxon>Mytilinae</taxon>
        <taxon>Mytilus</taxon>
    </lineage>
</organism>
<accession>A0A6J8DXF4</accession>
<keyword evidence="3" id="KW-1185">Reference proteome</keyword>
<proteinExistence type="predicted"/>
<evidence type="ECO:0000313" key="3">
    <source>
        <dbReference type="Proteomes" id="UP000507470"/>
    </source>
</evidence>
<gene>
    <name evidence="2" type="ORF">MCOR_45775</name>
</gene>
<dbReference type="Proteomes" id="UP000507470">
    <property type="component" value="Unassembled WGS sequence"/>
</dbReference>
<name>A0A6J8DXF4_MYTCO</name>
<feature type="domain" description="Ig-like" evidence="1">
    <location>
        <begin position="42"/>
        <end position="133"/>
    </location>
</feature>
<dbReference type="Gene3D" id="2.60.40.10">
    <property type="entry name" value="Immunoglobulins"/>
    <property type="match status" value="1"/>
</dbReference>
<protein>
    <recommendedName>
        <fullName evidence="1">Ig-like domain-containing protein</fullName>
    </recommendedName>
</protein>
<evidence type="ECO:0000259" key="1">
    <source>
        <dbReference type="PROSITE" id="PS50835"/>
    </source>
</evidence>
<reference evidence="2 3" key="1">
    <citation type="submission" date="2020-06" db="EMBL/GenBank/DDBJ databases">
        <authorList>
            <person name="Li R."/>
            <person name="Bekaert M."/>
        </authorList>
    </citation>
    <scope>NUCLEOTIDE SEQUENCE [LARGE SCALE GENOMIC DNA]</scope>
    <source>
        <strain evidence="3">wild</strain>
    </source>
</reference>
<sequence>MDYTKLECHSMFLTITVSKIIRTVLKLEEFAFFVVCYIFIVPALHAEKETCSVFWQSMTPLTLGHDIKLECTANGSKCTGNFKWDGGPNNDVISFENSIINRTKYSLDRRTLEKYTLIIKDLSKRDLNVSYFCHRGFFFSGKNLQKQYHKTDSSTTIISGIRKKNTNQKKGKSNMCLRR</sequence>
<dbReference type="PROSITE" id="PS50835">
    <property type="entry name" value="IG_LIKE"/>
    <property type="match status" value="1"/>
</dbReference>
<dbReference type="AlphaFoldDB" id="A0A6J8DXF4"/>